<dbReference type="AlphaFoldDB" id="A0A1C4EFQ5"/>
<dbReference type="EMBL" id="FMAR01000008">
    <property type="protein sequence ID" value="SCC42312.1"/>
    <property type="molecule type" value="Genomic_DNA"/>
</dbReference>
<dbReference type="RefSeq" id="WP_089712663.1">
    <property type="nucleotide sequence ID" value="NZ_FMAR01000008.1"/>
</dbReference>
<sequence length="159" mass="17276">MIRHFLVLAATCITAYTLPACKTIQPLPAGNDLVTVITMPSTIKTGGPVMLTFTVTNPSNKELKFLKWETPFEGFRNDCFDILNNAGELLPYHGIMAKRVMPPPADAYITVAPGQSTSASIDLATGYRITLPGDYSVEYTASNMSGLKKVNKISFTVVQ</sequence>
<evidence type="ECO:0000313" key="1">
    <source>
        <dbReference type="EMBL" id="SCC42312.1"/>
    </source>
</evidence>
<protein>
    <submittedName>
        <fullName evidence="1">Peptidyl-Lys metalloendopeptidase</fullName>
    </submittedName>
</protein>
<accession>A0A1C4EFQ5</accession>
<gene>
    <name evidence="1" type="ORF">GA0116948_10870</name>
</gene>
<dbReference type="STRING" id="1335309.GA0116948_10870"/>
<dbReference type="OrthoDB" id="711001at2"/>
<reference evidence="1 2" key="1">
    <citation type="submission" date="2016-08" db="EMBL/GenBank/DDBJ databases">
        <authorList>
            <person name="Seilhamer J.J."/>
        </authorList>
    </citation>
    <scope>NUCLEOTIDE SEQUENCE [LARGE SCALE GENOMIC DNA]</scope>
    <source>
        <strain evidence="1 2">A37T2</strain>
    </source>
</reference>
<keyword evidence="2" id="KW-1185">Reference proteome</keyword>
<dbReference type="Proteomes" id="UP000242818">
    <property type="component" value="Unassembled WGS sequence"/>
</dbReference>
<proteinExistence type="predicted"/>
<dbReference type="Gene3D" id="2.60.40.2970">
    <property type="match status" value="1"/>
</dbReference>
<organism evidence="1 2">
    <name type="scientific">Chitinophaga costaii</name>
    <dbReference type="NCBI Taxonomy" id="1335309"/>
    <lineage>
        <taxon>Bacteria</taxon>
        <taxon>Pseudomonadati</taxon>
        <taxon>Bacteroidota</taxon>
        <taxon>Chitinophagia</taxon>
        <taxon>Chitinophagales</taxon>
        <taxon>Chitinophagaceae</taxon>
        <taxon>Chitinophaga</taxon>
    </lineage>
</organism>
<name>A0A1C4EFQ5_9BACT</name>
<evidence type="ECO:0000313" key="2">
    <source>
        <dbReference type="Proteomes" id="UP000242818"/>
    </source>
</evidence>